<protein>
    <submittedName>
        <fullName evidence="3">CRISPR-associated protein Cmr1</fullName>
    </submittedName>
</protein>
<dbReference type="InterPro" id="IPR005537">
    <property type="entry name" value="RAMP_III_fam"/>
</dbReference>
<gene>
    <name evidence="3" type="ORF">J2Z22_001687</name>
</gene>
<evidence type="ECO:0000256" key="1">
    <source>
        <dbReference type="ARBA" id="ARBA00023118"/>
    </source>
</evidence>
<organism evidence="3 4">
    <name type="scientific">Paenibacillus forsythiae</name>
    <dbReference type="NCBI Taxonomy" id="365616"/>
    <lineage>
        <taxon>Bacteria</taxon>
        <taxon>Bacillati</taxon>
        <taxon>Bacillota</taxon>
        <taxon>Bacilli</taxon>
        <taxon>Bacillales</taxon>
        <taxon>Paenibacillaceae</taxon>
        <taxon>Paenibacillus</taxon>
    </lineage>
</organism>
<sequence length="487" mass="56480">MRIKAPELSRVEQWIQESGNFIVPYPITVVTDAFISGGLHSKYRVNTIRVPSIQGHLRFWWRATRGAEYTHPYDLKARERLIFGDTSLPSPLRLTVACDARSTDKQKVEPKSAPSYVLFPYRDKDKSRSQELEELKRDAKARRGLSFVLSIRYSDAREYVPEDKKVYVRLPAEDVKFEVEAALWAWINFGGIGARTRRGCGSLYSKDFSPEFKENNTAREWLIEMMAQYKLPSLSTMEYREWPILAALTGCEDSIVVQNTADSVIKVWDETISAYSEFRQRRNTRKIVGDDGKPKIKPRRSHWPEPDALRRITGWSDLRHRDPYSLNIEDPMAFPRAQFGMPITFWFKDHKDPLKTELTPAGKERLASPLILKPLAVSESQAFGAIIRLIQPPLTHLRLRYVPGEERDKGISPKRIHDFKEKIKRQSLRHTHLYPRNISNSHYPLKNSGQDAITGLLQSEEVERWTRHQEQLKPAEKISKVWNSKNI</sequence>
<comment type="caution">
    <text evidence="3">The sequence shown here is derived from an EMBL/GenBank/DDBJ whole genome shotgun (WGS) entry which is preliminary data.</text>
</comment>
<dbReference type="RefSeq" id="WP_025699531.1">
    <property type="nucleotide sequence ID" value="NZ_JAUSUY010000005.1"/>
</dbReference>
<dbReference type="Pfam" id="PF03787">
    <property type="entry name" value="RAMPs"/>
    <property type="match status" value="1"/>
</dbReference>
<evidence type="ECO:0000313" key="4">
    <source>
        <dbReference type="Proteomes" id="UP001248709"/>
    </source>
</evidence>
<accession>A0ABU3H827</accession>
<keyword evidence="1" id="KW-0051">Antiviral defense</keyword>
<name>A0ABU3H827_9BACL</name>
<dbReference type="Proteomes" id="UP001248709">
    <property type="component" value="Unassembled WGS sequence"/>
</dbReference>
<dbReference type="InterPro" id="IPR007522">
    <property type="entry name" value="CRISPR-assoc_prot_TM1795"/>
</dbReference>
<proteinExistence type="predicted"/>
<keyword evidence="4" id="KW-1185">Reference proteome</keyword>
<evidence type="ECO:0000259" key="2">
    <source>
        <dbReference type="Pfam" id="PF03787"/>
    </source>
</evidence>
<reference evidence="3 4" key="1">
    <citation type="submission" date="2023-07" db="EMBL/GenBank/DDBJ databases">
        <title>Genomic Encyclopedia of Type Strains, Phase IV (KMG-IV): sequencing the most valuable type-strain genomes for metagenomic binning, comparative biology and taxonomic classification.</title>
        <authorList>
            <person name="Goeker M."/>
        </authorList>
    </citation>
    <scope>NUCLEOTIDE SEQUENCE [LARGE SCALE GENOMIC DNA]</scope>
    <source>
        <strain evidence="3 4">T98</strain>
    </source>
</reference>
<evidence type="ECO:0000313" key="3">
    <source>
        <dbReference type="EMBL" id="MDT3426167.1"/>
    </source>
</evidence>
<feature type="domain" description="CRISPR type III-associated protein" evidence="2">
    <location>
        <begin position="27"/>
        <end position="203"/>
    </location>
</feature>
<dbReference type="EMBL" id="JAUSUY010000005">
    <property type="protein sequence ID" value="MDT3426167.1"/>
    <property type="molecule type" value="Genomic_DNA"/>
</dbReference>
<dbReference type="NCBIfam" id="TIGR01894">
    <property type="entry name" value="cas_TM1795_cmr1"/>
    <property type="match status" value="1"/>
</dbReference>